<proteinExistence type="predicted"/>
<evidence type="ECO:0000313" key="4">
    <source>
        <dbReference type="EMBL" id="TDH71649.1"/>
    </source>
</evidence>
<evidence type="ECO:0000259" key="3">
    <source>
        <dbReference type="PROSITE" id="PS50006"/>
    </source>
</evidence>
<dbReference type="InterPro" id="IPR050923">
    <property type="entry name" value="Cell_Proc_Reg/RNA_Proc"/>
</dbReference>
<dbReference type="RefSeq" id="XP_067821148.1">
    <property type="nucleotide sequence ID" value="XM_067959160.1"/>
</dbReference>
<dbReference type="Proteomes" id="UP000294530">
    <property type="component" value="Unassembled WGS sequence"/>
</dbReference>
<protein>
    <recommendedName>
        <fullName evidence="3">FHA domain-containing protein</fullName>
    </recommendedName>
</protein>
<dbReference type="InterPro" id="IPR000253">
    <property type="entry name" value="FHA_dom"/>
</dbReference>
<gene>
    <name evidence="4" type="ORF">CCR75_001055</name>
</gene>
<dbReference type="Pfam" id="PF00498">
    <property type="entry name" value="FHA"/>
    <property type="match status" value="1"/>
</dbReference>
<comment type="caution">
    <text evidence="4">The sequence shown here is derived from an EMBL/GenBank/DDBJ whole genome shotgun (WGS) entry which is preliminary data.</text>
</comment>
<dbReference type="SUPFAM" id="SSF49879">
    <property type="entry name" value="SMAD/FHA domain"/>
    <property type="match status" value="1"/>
</dbReference>
<feature type="region of interest" description="Disordered" evidence="2">
    <location>
        <begin position="269"/>
        <end position="290"/>
    </location>
</feature>
<dbReference type="Gene3D" id="2.60.200.20">
    <property type="match status" value="1"/>
</dbReference>
<name>A0A976FST8_BRELC</name>
<reference evidence="4 5" key="1">
    <citation type="journal article" date="2021" name="Genome Biol.">
        <title>AFLAP: assembly-free linkage analysis pipeline using k-mers from genome sequencing data.</title>
        <authorList>
            <person name="Fletcher K."/>
            <person name="Zhang L."/>
            <person name="Gil J."/>
            <person name="Han R."/>
            <person name="Cavanaugh K."/>
            <person name="Michelmore R."/>
        </authorList>
    </citation>
    <scope>NUCLEOTIDE SEQUENCE [LARGE SCALE GENOMIC DNA]</scope>
    <source>
        <strain evidence="4 5">SF5</strain>
    </source>
</reference>
<keyword evidence="5" id="KW-1185">Reference proteome</keyword>
<dbReference type="KEGG" id="blac:94344831"/>
<dbReference type="SMART" id="SM00240">
    <property type="entry name" value="FHA"/>
    <property type="match status" value="1"/>
</dbReference>
<organism evidence="4 5">
    <name type="scientific">Bremia lactucae</name>
    <name type="common">Lettuce downy mildew</name>
    <dbReference type="NCBI Taxonomy" id="4779"/>
    <lineage>
        <taxon>Eukaryota</taxon>
        <taxon>Sar</taxon>
        <taxon>Stramenopiles</taxon>
        <taxon>Oomycota</taxon>
        <taxon>Peronosporomycetes</taxon>
        <taxon>Peronosporales</taxon>
        <taxon>Peronosporaceae</taxon>
        <taxon>Bremia</taxon>
    </lineage>
</organism>
<evidence type="ECO:0000256" key="2">
    <source>
        <dbReference type="SAM" id="MobiDB-lite"/>
    </source>
</evidence>
<dbReference type="InterPro" id="IPR008984">
    <property type="entry name" value="SMAD_FHA_dom_sf"/>
</dbReference>
<dbReference type="PROSITE" id="PS50006">
    <property type="entry name" value="FHA_DOMAIN"/>
    <property type="match status" value="1"/>
</dbReference>
<keyword evidence="1" id="KW-0175">Coiled coil</keyword>
<dbReference type="PANTHER" id="PTHR23308">
    <property type="entry name" value="NUCLEAR INHIBITOR OF PROTEIN PHOSPHATASE-1"/>
    <property type="match status" value="1"/>
</dbReference>
<evidence type="ECO:0000256" key="1">
    <source>
        <dbReference type="SAM" id="Coils"/>
    </source>
</evidence>
<dbReference type="GeneID" id="94344831"/>
<dbReference type="EMBL" id="SHOA02000015">
    <property type="protein sequence ID" value="TDH71649.1"/>
    <property type="molecule type" value="Genomic_DNA"/>
</dbReference>
<dbReference type="AlphaFoldDB" id="A0A976FST8"/>
<evidence type="ECO:0000313" key="5">
    <source>
        <dbReference type="Proteomes" id="UP000294530"/>
    </source>
</evidence>
<accession>A0A976FST8</accession>
<sequence>MTPYSPPEWSSSGRNVFGIYVEVIKCGVVIETIQLPCTKEQSYTMAGRTEGVCDLVLAHPSISRTHAVLQFDEQGALFLYDMHSTHGCFVNKKRIPAEEFVRLHIGDVVGFGESMRLYAICGPPELLPAEYESLNLVKFRERLETKVEETGASWGFGNDAEDEESEEEILDDKMEELPDYLRNFKEDDLPYTSRVTPSQVNAKDERLFQQLQTRIRKMENLRIEKGRILAKQNRLDGLTEGQQKTLERNELRIETLLKEIEDLEARIEAKTEQRTKSSTGSGKKTGNRQEELYDYNSDEDDFYDRTSANQHKIAARKQKVTGRITTIHSNSNAKRRTNQVLTAESIHENVMKLEHELQKIQGDLSIASKEIVEKQGFQHQITSNREDSLDSFMTETTTQLHANKVDSLLKHKATIETALKRQQHLLVVATPALSALPVVQTLDNKSMDKPVKKSTVVAIAPVTFTSDSNKLLNPVSHDECKTSERVCSGSTTEKRPMVSSSGTIHKKEELNVLKRRRVAGPAMPIKPVQIESINRELIGRNAGVLEGGDHVWVPPTNQTGDGRTKLNEKLGY</sequence>
<feature type="coiled-coil region" evidence="1">
    <location>
        <begin position="343"/>
        <end position="370"/>
    </location>
</feature>
<dbReference type="OrthoDB" id="444265at2759"/>
<feature type="domain" description="FHA" evidence="3">
    <location>
        <begin position="44"/>
        <end position="95"/>
    </location>
</feature>